<keyword evidence="6 18" id="KW-0732">Signal</keyword>
<evidence type="ECO:0000256" key="13">
    <source>
        <dbReference type="ARBA" id="ARBA00023303"/>
    </source>
</evidence>
<dbReference type="FunFam" id="1.10.287.70:FF:000172">
    <property type="entry name" value="Glutamate receptor"/>
    <property type="match status" value="1"/>
</dbReference>
<evidence type="ECO:0000259" key="19">
    <source>
        <dbReference type="SMART" id="SM00079"/>
    </source>
</evidence>
<dbReference type="Pfam" id="PF01094">
    <property type="entry name" value="ANF_receptor"/>
    <property type="match status" value="1"/>
</dbReference>
<protein>
    <recommendedName>
        <fullName evidence="15">Glutamate receptor</fullName>
    </recommendedName>
</protein>
<organism evidence="20 21">
    <name type="scientific">Tetracentron sinense</name>
    <name type="common">Spur-leaf</name>
    <dbReference type="NCBI Taxonomy" id="13715"/>
    <lineage>
        <taxon>Eukaryota</taxon>
        <taxon>Viridiplantae</taxon>
        <taxon>Streptophyta</taxon>
        <taxon>Embryophyta</taxon>
        <taxon>Tracheophyta</taxon>
        <taxon>Spermatophyta</taxon>
        <taxon>Magnoliopsida</taxon>
        <taxon>Trochodendrales</taxon>
        <taxon>Trochodendraceae</taxon>
        <taxon>Tetracentron</taxon>
    </lineage>
</organism>
<feature type="signal peptide" evidence="18">
    <location>
        <begin position="1"/>
        <end position="20"/>
    </location>
</feature>
<evidence type="ECO:0000256" key="5">
    <source>
        <dbReference type="ARBA" id="ARBA00022692"/>
    </source>
</evidence>
<keyword evidence="21" id="KW-1185">Reference proteome</keyword>
<feature type="chain" id="PRO_5032365182" description="Glutamate receptor" evidence="18">
    <location>
        <begin position="21"/>
        <end position="906"/>
    </location>
</feature>
<keyword evidence="8 15" id="KW-0406">Ion transport</keyword>
<feature type="compositionally biased region" description="Pro residues" evidence="16">
    <location>
        <begin position="804"/>
        <end position="813"/>
    </location>
</feature>
<evidence type="ECO:0000256" key="10">
    <source>
        <dbReference type="ARBA" id="ARBA00023170"/>
    </source>
</evidence>
<keyword evidence="7 17" id="KW-1133">Transmembrane helix</keyword>
<comment type="caution">
    <text evidence="20">The sequence shown here is derived from an EMBL/GenBank/DDBJ whole genome shotgun (WGS) entry which is preliminary data.</text>
</comment>
<gene>
    <name evidence="20" type="ORF">HHK36_002586</name>
</gene>
<dbReference type="Proteomes" id="UP000655225">
    <property type="component" value="Unassembled WGS sequence"/>
</dbReference>
<proteinExistence type="inferred from homology"/>
<evidence type="ECO:0000256" key="8">
    <source>
        <dbReference type="ARBA" id="ARBA00023065"/>
    </source>
</evidence>
<dbReference type="FunFam" id="3.40.190.10:FF:000054">
    <property type="entry name" value="Glutamate receptor"/>
    <property type="match status" value="1"/>
</dbReference>
<evidence type="ECO:0000256" key="7">
    <source>
        <dbReference type="ARBA" id="ARBA00022989"/>
    </source>
</evidence>
<evidence type="ECO:0000256" key="12">
    <source>
        <dbReference type="ARBA" id="ARBA00023286"/>
    </source>
</evidence>
<evidence type="ECO:0000256" key="9">
    <source>
        <dbReference type="ARBA" id="ARBA00023136"/>
    </source>
</evidence>
<feature type="domain" description="Ionotropic glutamate receptor C-terminal" evidence="19">
    <location>
        <begin position="455"/>
        <end position="733"/>
    </location>
</feature>
<dbReference type="GO" id="GO:0016020">
    <property type="term" value="C:membrane"/>
    <property type="evidence" value="ECO:0007669"/>
    <property type="project" value="UniProtKB-SubCell"/>
</dbReference>
<dbReference type="PIRSF" id="PIRSF037090">
    <property type="entry name" value="Iontro_Glu-like_rcpt_pln"/>
    <property type="match status" value="1"/>
</dbReference>
<comment type="subunit">
    <text evidence="3">May form heteromers.</text>
</comment>
<evidence type="ECO:0000256" key="16">
    <source>
        <dbReference type="SAM" id="MobiDB-lite"/>
    </source>
</evidence>
<dbReference type="InterPro" id="IPR001828">
    <property type="entry name" value="ANF_lig-bd_rcpt"/>
</dbReference>
<dbReference type="PANTHER" id="PTHR34836">
    <property type="entry name" value="OS06G0188250 PROTEIN"/>
    <property type="match status" value="1"/>
</dbReference>
<keyword evidence="13 15" id="KW-0407">Ion channel</keyword>
<keyword evidence="12 15" id="KW-1071">Ligand-gated ion channel</keyword>
<evidence type="ECO:0000256" key="4">
    <source>
        <dbReference type="ARBA" id="ARBA00022448"/>
    </source>
</evidence>
<evidence type="ECO:0000256" key="14">
    <source>
        <dbReference type="ARBA" id="ARBA00049638"/>
    </source>
</evidence>
<keyword evidence="11" id="KW-0325">Glycoprotein</keyword>
<dbReference type="InterPro" id="IPR015683">
    <property type="entry name" value="Ionotropic_Glu_rcpt"/>
</dbReference>
<accession>A0A834ZMA4</accession>
<dbReference type="SUPFAM" id="SSF53822">
    <property type="entry name" value="Periplasmic binding protein-like I"/>
    <property type="match status" value="1"/>
</dbReference>
<evidence type="ECO:0000256" key="18">
    <source>
        <dbReference type="SAM" id="SignalP"/>
    </source>
</evidence>
<evidence type="ECO:0000256" key="11">
    <source>
        <dbReference type="ARBA" id="ARBA00023180"/>
    </source>
</evidence>
<feature type="region of interest" description="Disordered" evidence="16">
    <location>
        <begin position="801"/>
        <end position="824"/>
    </location>
</feature>
<dbReference type="Pfam" id="PF00060">
    <property type="entry name" value="Lig_chan"/>
    <property type="match status" value="1"/>
</dbReference>
<dbReference type="OMA" id="YFIQVGY"/>
<sequence>MYGVLLPFFMVLLHQSKAIANEGREDQFVGTIGGLVDYSSRVGKEEKTAMQMAAKDFYSSTGSQLLLHLRDSYGDSAPAISTAIDLIDNQRVEAIIGTLRRQEAALVNQIAKTTNNKKVPIISLAAAAIPPTAARSPFVVSMANDLSLQMRCIAAIIGSFRWRKVIAIYQDSDPYTSDSGIVTLLSDSLRVVGAEIEHHSAFPPMSSLLDPTTIIQDELKKLRRKQCRVFIVLQSSLPLAALLFDKAQQLGMMGKGYVWITTDGITSLLDSVNSSVISSMQGVLGVKTYFPDNTTSFRGFKVRFRRKFQSEYPEEEENHNPSIFALRAYDATWSIAKAMEKLGGQNNSTSLLQGILSSDFKGLSGEIQFKQGELSQIPAFRIVNIVGKSYRELGFWSPKFSFSENLDGHESGEKGGSSNGTAQVLGTVYWPGSSQSVPVGWAMINFSNSEENPLRIGVPARGAFNQFVKVSYDSRNRTDITGFSVHVFEVAVKLLPYQLSYELVPFYGSYDEMVEEIYHKLTDAINSFMEKTFDAAVGDTVIMADRCRYGEFSQPYVEAGLVMVVPTKRSLERWMFMKPFTKGMWVLTVATSVFTGFVVWLIERKDNPEFQGPFTYQIGTLLWFSITMLFSGSRESPRNNLSRFVVAMWFFVVLILTATFTASLTSMMTLSRLEPSVLDIGLLKRTDAVVGCDGNSFIVFSKGSPLAFDISEAILKATESGEIEKLENNMLSSSNCSTSQTDNQENQSLGPGPFLFLFALSGGVSAFAMFITVAQQLKQDWQIMSYKQALNLLARNTMKVSKRPLPPRSPLPPRTSSGSLPEPLPPRSSQLLQVLLHQSKAIANEGRDDQFVGTIGGLVDYSSRVGKEEKTAMQMAAKDFYRSTGSQLLLHLRDSYGDSAPAISTG</sequence>
<feature type="transmembrane region" description="Helical" evidence="17">
    <location>
        <begin position="644"/>
        <end position="664"/>
    </location>
</feature>
<keyword evidence="5 17" id="KW-0812">Transmembrane</keyword>
<dbReference type="PANTHER" id="PTHR34836:SF1">
    <property type="entry name" value="OS09G0428600 PROTEIN"/>
    <property type="match status" value="1"/>
</dbReference>
<dbReference type="SMART" id="SM00079">
    <property type="entry name" value="PBPe"/>
    <property type="match status" value="1"/>
</dbReference>
<evidence type="ECO:0000256" key="3">
    <source>
        <dbReference type="ARBA" id="ARBA00011095"/>
    </source>
</evidence>
<evidence type="ECO:0000256" key="1">
    <source>
        <dbReference type="ARBA" id="ARBA00004141"/>
    </source>
</evidence>
<comment type="function">
    <text evidence="15">Glutamate-gated receptor that probably acts as non-selective cation channel.</text>
</comment>
<keyword evidence="4 15" id="KW-0813">Transport</keyword>
<evidence type="ECO:0000256" key="6">
    <source>
        <dbReference type="ARBA" id="ARBA00022729"/>
    </source>
</evidence>
<dbReference type="AlphaFoldDB" id="A0A834ZMA4"/>
<dbReference type="InterPro" id="IPR028082">
    <property type="entry name" value="Peripla_BP_I"/>
</dbReference>
<evidence type="ECO:0000256" key="17">
    <source>
        <dbReference type="SAM" id="Phobius"/>
    </source>
</evidence>
<dbReference type="InterPro" id="IPR017103">
    <property type="entry name" value="Iontropic_Glu_rcpt_pln"/>
</dbReference>
<dbReference type="Gene3D" id="3.40.190.10">
    <property type="entry name" value="Periplasmic binding protein-like II"/>
    <property type="match status" value="1"/>
</dbReference>
<dbReference type="Gene3D" id="1.10.287.70">
    <property type="match status" value="1"/>
</dbReference>
<dbReference type="InterPro" id="IPR044440">
    <property type="entry name" value="GABAb_receptor_plant_PBP1"/>
</dbReference>
<dbReference type="GO" id="GO:0015276">
    <property type="term" value="F:ligand-gated monoatomic ion channel activity"/>
    <property type="evidence" value="ECO:0007669"/>
    <property type="project" value="InterPro"/>
</dbReference>
<dbReference type="InterPro" id="IPR001320">
    <property type="entry name" value="Iontro_rcpt_C"/>
</dbReference>
<evidence type="ECO:0000313" key="21">
    <source>
        <dbReference type="Proteomes" id="UP000655225"/>
    </source>
</evidence>
<comment type="subcellular location">
    <subcellularLocation>
        <location evidence="1">Membrane</location>
        <topology evidence="1">Multi-pass membrane protein</topology>
    </subcellularLocation>
</comment>
<keyword evidence="10 15" id="KW-0675">Receptor</keyword>
<name>A0A834ZMA4_TETSI</name>
<dbReference type="FunFam" id="3.40.50.2300:FF:000188">
    <property type="entry name" value="Glutamate receptor"/>
    <property type="match status" value="1"/>
</dbReference>
<feature type="transmembrane region" description="Helical" evidence="17">
    <location>
        <begin position="583"/>
        <end position="602"/>
    </location>
</feature>
<dbReference type="CDD" id="cd19990">
    <property type="entry name" value="PBP1_GABAb_receptor_plant"/>
    <property type="match status" value="1"/>
</dbReference>
<keyword evidence="9 15" id="KW-0472">Membrane</keyword>
<dbReference type="EMBL" id="JABCRI010000002">
    <property type="protein sequence ID" value="KAF8410064.1"/>
    <property type="molecule type" value="Genomic_DNA"/>
</dbReference>
<dbReference type="Gene3D" id="3.40.50.2300">
    <property type="match status" value="2"/>
</dbReference>
<comment type="function">
    <text evidence="14">Glutamate-gated receptor that probably acts as a non-selective cation channel. May be involved in light-signal transduction and calcium homeostasis via the regulation of calcium influx into cells.</text>
</comment>
<evidence type="ECO:0000256" key="15">
    <source>
        <dbReference type="PIRNR" id="PIRNR037090"/>
    </source>
</evidence>
<feature type="transmembrane region" description="Helical" evidence="17">
    <location>
        <begin position="754"/>
        <end position="774"/>
    </location>
</feature>
<evidence type="ECO:0000256" key="2">
    <source>
        <dbReference type="ARBA" id="ARBA00008685"/>
    </source>
</evidence>
<dbReference type="SUPFAM" id="SSF53850">
    <property type="entry name" value="Periplasmic binding protein-like II"/>
    <property type="match status" value="1"/>
</dbReference>
<reference evidence="20 21" key="1">
    <citation type="submission" date="2020-04" db="EMBL/GenBank/DDBJ databases">
        <title>Plant Genome Project.</title>
        <authorList>
            <person name="Zhang R.-G."/>
        </authorList>
    </citation>
    <scope>NUCLEOTIDE SEQUENCE [LARGE SCALE GENOMIC DNA]</scope>
    <source>
        <strain evidence="20">YNK0</strain>
        <tissue evidence="20">Leaf</tissue>
    </source>
</reference>
<dbReference type="OrthoDB" id="5984008at2759"/>
<comment type="similarity">
    <text evidence="2 15">Belongs to the glutamate-gated ion channel (TC 1.A.10.1) family.</text>
</comment>
<evidence type="ECO:0000313" key="20">
    <source>
        <dbReference type="EMBL" id="KAF8410064.1"/>
    </source>
</evidence>